<evidence type="ECO:0000259" key="11">
    <source>
        <dbReference type="Pfam" id="PF13614"/>
    </source>
</evidence>
<evidence type="ECO:0000259" key="12">
    <source>
        <dbReference type="Pfam" id="PF13807"/>
    </source>
</evidence>
<comment type="similarity">
    <text evidence="1">Belongs to the CpsD/CapB family.</text>
</comment>
<dbReference type="Proteomes" id="UP000729701">
    <property type="component" value="Unassembled WGS sequence"/>
</dbReference>
<dbReference type="Gene3D" id="3.40.50.300">
    <property type="entry name" value="P-loop containing nucleotide triphosphate hydrolases"/>
    <property type="match status" value="1"/>
</dbReference>
<dbReference type="PANTHER" id="PTHR32309">
    <property type="entry name" value="TYROSINE-PROTEIN KINASE"/>
    <property type="match status" value="1"/>
</dbReference>
<dbReference type="GO" id="GO:0004715">
    <property type="term" value="F:non-membrane spanning protein tyrosine kinase activity"/>
    <property type="evidence" value="ECO:0007669"/>
    <property type="project" value="UniProtKB-EC"/>
</dbReference>
<reference evidence="13" key="1">
    <citation type="submission" date="2021-05" db="EMBL/GenBank/DDBJ databases">
        <authorList>
            <person name="Pietrasiak N."/>
            <person name="Ward R."/>
            <person name="Stajich J.E."/>
            <person name="Kurbessoian T."/>
        </authorList>
    </citation>
    <scope>NUCLEOTIDE SEQUENCE</scope>
    <source>
        <strain evidence="13">GSE-NOS-MK-12-04C</strain>
    </source>
</reference>
<gene>
    <name evidence="13" type="ORF">KME60_26985</name>
</gene>
<comment type="catalytic activity">
    <reaction evidence="8">
        <text>L-tyrosyl-[protein] + ATP = O-phospho-L-tyrosyl-[protein] + ADP + H(+)</text>
        <dbReference type="Rhea" id="RHEA:10596"/>
        <dbReference type="Rhea" id="RHEA-COMP:10136"/>
        <dbReference type="Rhea" id="RHEA-COMP:20101"/>
        <dbReference type="ChEBI" id="CHEBI:15378"/>
        <dbReference type="ChEBI" id="CHEBI:30616"/>
        <dbReference type="ChEBI" id="CHEBI:46858"/>
        <dbReference type="ChEBI" id="CHEBI:61978"/>
        <dbReference type="ChEBI" id="CHEBI:456216"/>
        <dbReference type="EC" id="2.7.10.2"/>
    </reaction>
</comment>
<dbReference type="InterPro" id="IPR005702">
    <property type="entry name" value="Wzc-like_C"/>
</dbReference>
<dbReference type="SUPFAM" id="SSF52540">
    <property type="entry name" value="P-loop containing nucleoside triphosphate hydrolases"/>
    <property type="match status" value="1"/>
</dbReference>
<keyword evidence="10" id="KW-1133">Transmembrane helix</keyword>
<evidence type="ECO:0000256" key="10">
    <source>
        <dbReference type="SAM" id="Phobius"/>
    </source>
</evidence>
<keyword evidence="4" id="KW-0547">Nucleotide-binding</keyword>
<evidence type="ECO:0000313" key="13">
    <source>
        <dbReference type="EMBL" id="MBW4670969.1"/>
    </source>
</evidence>
<keyword evidence="3 13" id="KW-0808">Transferase</keyword>
<evidence type="ECO:0000256" key="8">
    <source>
        <dbReference type="ARBA" id="ARBA00051245"/>
    </source>
</evidence>
<feature type="transmembrane region" description="Helical" evidence="10">
    <location>
        <begin position="429"/>
        <end position="450"/>
    </location>
</feature>
<feature type="transmembrane region" description="Helical" evidence="10">
    <location>
        <begin position="21"/>
        <end position="42"/>
    </location>
</feature>
<feature type="coiled-coil region" evidence="9">
    <location>
        <begin position="217"/>
        <end position="244"/>
    </location>
</feature>
<evidence type="ECO:0000256" key="3">
    <source>
        <dbReference type="ARBA" id="ARBA00022679"/>
    </source>
</evidence>
<protein>
    <recommendedName>
        <fullName evidence="2">non-specific protein-tyrosine kinase</fullName>
        <ecNumber evidence="2">2.7.10.2</ecNumber>
    </recommendedName>
</protein>
<comment type="caution">
    <text evidence="13">The sequence shown here is derived from an EMBL/GenBank/DDBJ whole genome shotgun (WGS) entry which is preliminary data.</text>
</comment>
<dbReference type="InterPro" id="IPR050445">
    <property type="entry name" value="Bact_polysacc_biosynth/exp"/>
</dbReference>
<keyword evidence="7" id="KW-0829">Tyrosine-protein kinase</keyword>
<reference evidence="13" key="2">
    <citation type="journal article" date="2022" name="Microbiol. Resour. Announc.">
        <title>Metagenome Sequencing to Explore Phylogenomics of Terrestrial Cyanobacteria.</title>
        <authorList>
            <person name="Ward R.D."/>
            <person name="Stajich J.E."/>
            <person name="Johansen J.R."/>
            <person name="Huntemann M."/>
            <person name="Clum A."/>
            <person name="Foster B."/>
            <person name="Foster B."/>
            <person name="Roux S."/>
            <person name="Palaniappan K."/>
            <person name="Varghese N."/>
            <person name="Mukherjee S."/>
            <person name="Reddy T.B.K."/>
            <person name="Daum C."/>
            <person name="Copeland A."/>
            <person name="Chen I.A."/>
            <person name="Ivanova N.N."/>
            <person name="Kyrpides N.C."/>
            <person name="Shapiro N."/>
            <person name="Eloe-Fadrosh E.A."/>
            <person name="Pietrasiak N."/>
        </authorList>
    </citation>
    <scope>NUCLEOTIDE SEQUENCE</scope>
    <source>
        <strain evidence="13">GSE-NOS-MK-12-04C</strain>
    </source>
</reference>
<dbReference type="EMBL" id="JAHHGZ010000037">
    <property type="protein sequence ID" value="MBW4670969.1"/>
    <property type="molecule type" value="Genomic_DNA"/>
</dbReference>
<evidence type="ECO:0000256" key="5">
    <source>
        <dbReference type="ARBA" id="ARBA00022777"/>
    </source>
</evidence>
<evidence type="ECO:0000256" key="4">
    <source>
        <dbReference type="ARBA" id="ARBA00022741"/>
    </source>
</evidence>
<dbReference type="Pfam" id="PF13807">
    <property type="entry name" value="GNVR"/>
    <property type="match status" value="1"/>
</dbReference>
<keyword evidence="10" id="KW-0812">Transmembrane</keyword>
<feature type="domain" description="Tyrosine-protein kinase G-rich" evidence="12">
    <location>
        <begin position="373"/>
        <end position="449"/>
    </location>
</feature>
<name>A0A951QR48_9CYAN</name>
<evidence type="ECO:0000256" key="1">
    <source>
        <dbReference type="ARBA" id="ARBA00007316"/>
    </source>
</evidence>
<evidence type="ECO:0000256" key="2">
    <source>
        <dbReference type="ARBA" id="ARBA00011903"/>
    </source>
</evidence>
<keyword evidence="5" id="KW-0418">Kinase</keyword>
<sequence length="729" mass="80727">MEARETIDIDFQKIWCVIKRRWLPAVGVFISSVAVFVVLASLQKAGYEAAGKILVKKINQTSALTGLGEQVGQLEGLDIKSSPISTEIEVMRSIPLLEKTIAILNLKDKKGVPITAENFSKIIGFKAIPSTDVIQLSYSSKDSQEAVAVVNILMKLYVENNVLSNRAAATAASEFIAKELSRIKANVHNSDVALRNFKEKNKLVSLDEESRSLVTNIQGLESKITETQAALAEAKTRSINLQQRVGMNSQKATDIDSLNRSTGVQKILEEYQQVESLLAVQQTRFLDSHPSIENLKKKRDALRFVLQQRVSKVIGNREIVTAENLQTGQITQQLTASLVQSEVERLALSSRLEQLSQTVTIYKQRISNLPQLEQQQRELERQAVVSQSTYETLLKKLQEVRITENQNVGNARIIETASVSKKSVTVQKISLIFLGSFLGIFLATMTIVILEIRDTSIKRLKEVKELFGYTLLGVIPSLSKKAISRRKDMEWTIPELPVRDAPRLPIAQAYQILQANLKFTSSDNPLRAIAITSSVPKEGKSTVSANLAAVMAQLGRKVLLVDADMHHSLQHHIWNFTNTAGLSDVIVGEAEFNTTVKEVMPNLHILTAGVIPPNPLALLDSKRMAALIEHFSTIYDFVIIDTPPLALGADALTLGRIMDGVLLVVRPGVVTFASATAAKESLERSGQNVLGLVVNGVIVENEPDSYFYYAKEYSEQKYSRQKVTKPMNY</sequence>
<dbReference type="Pfam" id="PF13614">
    <property type="entry name" value="AAA_31"/>
    <property type="match status" value="1"/>
</dbReference>
<proteinExistence type="inferred from homology"/>
<dbReference type="AlphaFoldDB" id="A0A951QR48"/>
<dbReference type="NCBIfam" id="TIGR01007">
    <property type="entry name" value="eps_fam"/>
    <property type="match status" value="1"/>
</dbReference>
<dbReference type="FunFam" id="3.40.50.300:FF:000527">
    <property type="entry name" value="Tyrosine-protein kinase etk"/>
    <property type="match status" value="1"/>
</dbReference>
<keyword evidence="10" id="KW-0472">Membrane</keyword>
<organism evidence="13 14">
    <name type="scientific">Cyanomargarita calcarea GSE-NOS-MK-12-04C</name>
    <dbReference type="NCBI Taxonomy" id="2839659"/>
    <lineage>
        <taxon>Bacteria</taxon>
        <taxon>Bacillati</taxon>
        <taxon>Cyanobacteriota</taxon>
        <taxon>Cyanophyceae</taxon>
        <taxon>Nostocales</taxon>
        <taxon>Cyanomargaritaceae</taxon>
        <taxon>Cyanomargarita</taxon>
    </lineage>
</organism>
<dbReference type="GO" id="GO:0005886">
    <property type="term" value="C:plasma membrane"/>
    <property type="evidence" value="ECO:0007669"/>
    <property type="project" value="UniProtKB-ARBA"/>
</dbReference>
<keyword evidence="6" id="KW-0067">ATP-binding</keyword>
<dbReference type="InterPro" id="IPR027417">
    <property type="entry name" value="P-loop_NTPase"/>
</dbReference>
<dbReference type="PANTHER" id="PTHR32309:SF13">
    <property type="entry name" value="FERRIC ENTEROBACTIN TRANSPORT PROTEIN FEPE"/>
    <property type="match status" value="1"/>
</dbReference>
<dbReference type="GO" id="GO:0042802">
    <property type="term" value="F:identical protein binding"/>
    <property type="evidence" value="ECO:0007669"/>
    <property type="project" value="UniProtKB-ARBA"/>
</dbReference>
<evidence type="ECO:0000256" key="6">
    <source>
        <dbReference type="ARBA" id="ARBA00022840"/>
    </source>
</evidence>
<dbReference type="GO" id="GO:0005524">
    <property type="term" value="F:ATP binding"/>
    <property type="evidence" value="ECO:0007669"/>
    <property type="project" value="UniProtKB-KW"/>
</dbReference>
<dbReference type="EC" id="2.7.10.2" evidence="2"/>
<feature type="domain" description="AAA" evidence="11">
    <location>
        <begin position="529"/>
        <end position="645"/>
    </location>
</feature>
<evidence type="ECO:0000256" key="7">
    <source>
        <dbReference type="ARBA" id="ARBA00023137"/>
    </source>
</evidence>
<dbReference type="InterPro" id="IPR025669">
    <property type="entry name" value="AAA_dom"/>
</dbReference>
<evidence type="ECO:0000256" key="9">
    <source>
        <dbReference type="SAM" id="Coils"/>
    </source>
</evidence>
<keyword evidence="9" id="KW-0175">Coiled coil</keyword>
<evidence type="ECO:0000313" key="14">
    <source>
        <dbReference type="Proteomes" id="UP000729701"/>
    </source>
</evidence>
<accession>A0A951QR48</accession>
<dbReference type="CDD" id="cd05387">
    <property type="entry name" value="BY-kinase"/>
    <property type="match status" value="1"/>
</dbReference>
<dbReference type="InterPro" id="IPR032807">
    <property type="entry name" value="GNVR"/>
</dbReference>